<dbReference type="EMBL" id="GL377585">
    <property type="protein sequence ID" value="EFJ25976.1"/>
    <property type="molecule type" value="Genomic_DNA"/>
</dbReference>
<protein>
    <recommendedName>
        <fullName evidence="4">V-SNARE coiled-coil homology domain-containing protein</fullName>
    </recommendedName>
</protein>
<dbReference type="Gramene" id="EFJ25976">
    <property type="protein sequence ID" value="EFJ25976"/>
    <property type="gene ID" value="SELMODRAFT_413340"/>
</dbReference>
<evidence type="ECO:0008006" key="4">
    <source>
        <dbReference type="Google" id="ProtNLM"/>
    </source>
</evidence>
<feature type="region of interest" description="Disordered" evidence="1">
    <location>
        <begin position="25"/>
        <end position="55"/>
    </location>
</feature>
<name>D8RP53_SELML</name>
<evidence type="ECO:0000256" key="1">
    <source>
        <dbReference type="SAM" id="MobiDB-lite"/>
    </source>
</evidence>
<reference evidence="2 3" key="1">
    <citation type="journal article" date="2011" name="Science">
        <title>The Selaginella genome identifies genetic changes associated with the evolution of vascular plants.</title>
        <authorList>
            <person name="Banks J.A."/>
            <person name="Nishiyama T."/>
            <person name="Hasebe M."/>
            <person name="Bowman J.L."/>
            <person name="Gribskov M."/>
            <person name="dePamphilis C."/>
            <person name="Albert V.A."/>
            <person name="Aono N."/>
            <person name="Aoyama T."/>
            <person name="Ambrose B.A."/>
            <person name="Ashton N.W."/>
            <person name="Axtell M.J."/>
            <person name="Barker E."/>
            <person name="Barker M.S."/>
            <person name="Bennetzen J.L."/>
            <person name="Bonawitz N.D."/>
            <person name="Chapple C."/>
            <person name="Cheng C."/>
            <person name="Correa L.G."/>
            <person name="Dacre M."/>
            <person name="DeBarry J."/>
            <person name="Dreyer I."/>
            <person name="Elias M."/>
            <person name="Engstrom E.M."/>
            <person name="Estelle M."/>
            <person name="Feng L."/>
            <person name="Finet C."/>
            <person name="Floyd S.K."/>
            <person name="Frommer W.B."/>
            <person name="Fujita T."/>
            <person name="Gramzow L."/>
            <person name="Gutensohn M."/>
            <person name="Harholt J."/>
            <person name="Hattori M."/>
            <person name="Heyl A."/>
            <person name="Hirai T."/>
            <person name="Hiwatashi Y."/>
            <person name="Ishikawa M."/>
            <person name="Iwata M."/>
            <person name="Karol K.G."/>
            <person name="Koehler B."/>
            <person name="Kolukisaoglu U."/>
            <person name="Kubo M."/>
            <person name="Kurata T."/>
            <person name="Lalonde S."/>
            <person name="Li K."/>
            <person name="Li Y."/>
            <person name="Litt A."/>
            <person name="Lyons E."/>
            <person name="Manning G."/>
            <person name="Maruyama T."/>
            <person name="Michael T.P."/>
            <person name="Mikami K."/>
            <person name="Miyazaki S."/>
            <person name="Morinaga S."/>
            <person name="Murata T."/>
            <person name="Mueller-Roeber B."/>
            <person name="Nelson D.R."/>
            <person name="Obara M."/>
            <person name="Oguri Y."/>
            <person name="Olmstead R.G."/>
            <person name="Onodera N."/>
            <person name="Petersen B.L."/>
            <person name="Pils B."/>
            <person name="Prigge M."/>
            <person name="Rensing S.A."/>
            <person name="Riano-Pachon D.M."/>
            <person name="Roberts A.W."/>
            <person name="Sato Y."/>
            <person name="Scheller H.V."/>
            <person name="Schulz B."/>
            <person name="Schulz C."/>
            <person name="Shakirov E.V."/>
            <person name="Shibagaki N."/>
            <person name="Shinohara N."/>
            <person name="Shippen D.E."/>
            <person name="Soerensen I."/>
            <person name="Sotooka R."/>
            <person name="Sugimoto N."/>
            <person name="Sugita M."/>
            <person name="Sumikawa N."/>
            <person name="Tanurdzic M."/>
            <person name="Theissen G."/>
            <person name="Ulvskov P."/>
            <person name="Wakazuki S."/>
            <person name="Weng J.K."/>
            <person name="Willats W.W."/>
            <person name="Wipf D."/>
            <person name="Wolf P.G."/>
            <person name="Yang L."/>
            <person name="Zimmer A.D."/>
            <person name="Zhu Q."/>
            <person name="Mitros T."/>
            <person name="Hellsten U."/>
            <person name="Loque D."/>
            <person name="Otillar R."/>
            <person name="Salamov A."/>
            <person name="Schmutz J."/>
            <person name="Shapiro H."/>
            <person name="Lindquist E."/>
            <person name="Lucas S."/>
            <person name="Rokhsar D."/>
            <person name="Grigoriev I.V."/>
        </authorList>
    </citation>
    <scope>NUCLEOTIDE SEQUENCE [LARGE SCALE GENOMIC DNA]</scope>
</reference>
<dbReference type="STRING" id="88036.D8RP53"/>
<feature type="compositionally biased region" description="Basic and acidic residues" evidence="1">
    <location>
        <begin position="45"/>
        <end position="54"/>
    </location>
</feature>
<dbReference type="Proteomes" id="UP000001514">
    <property type="component" value="Unassembled WGS sequence"/>
</dbReference>
<dbReference type="AlphaFoldDB" id="D8RP53"/>
<sequence length="110" mass="12911">MEVFPLLALRIRLVIQKLKRAALRLKGKKKRKRSTEQRIQPARRTPKEIKREYGFEDSPAAKARAALAERQEKLKRVEDKAQALHSNSENFAATARELEKMMASRKWWQV</sequence>
<dbReference type="Gene3D" id="1.20.5.110">
    <property type="match status" value="1"/>
</dbReference>
<dbReference type="HOGENOM" id="CLU_2175423_0_0_1"/>
<dbReference type="eggNOG" id="KOG1983">
    <property type="taxonomic scope" value="Eukaryota"/>
</dbReference>
<proteinExistence type="predicted"/>
<dbReference type="SUPFAM" id="SSF58038">
    <property type="entry name" value="SNARE fusion complex"/>
    <property type="match status" value="1"/>
</dbReference>
<accession>D8RP53</accession>
<organism evidence="3">
    <name type="scientific">Selaginella moellendorffii</name>
    <name type="common">Spikemoss</name>
    <dbReference type="NCBI Taxonomy" id="88036"/>
    <lineage>
        <taxon>Eukaryota</taxon>
        <taxon>Viridiplantae</taxon>
        <taxon>Streptophyta</taxon>
        <taxon>Embryophyta</taxon>
        <taxon>Tracheophyta</taxon>
        <taxon>Lycopodiopsida</taxon>
        <taxon>Selaginellales</taxon>
        <taxon>Selaginellaceae</taxon>
        <taxon>Selaginella</taxon>
    </lineage>
</organism>
<dbReference type="InParanoid" id="D8RP53"/>
<dbReference type="KEGG" id="smo:SELMODRAFT_413340"/>
<keyword evidence="3" id="KW-1185">Reference proteome</keyword>
<evidence type="ECO:0000313" key="3">
    <source>
        <dbReference type="Proteomes" id="UP000001514"/>
    </source>
</evidence>
<evidence type="ECO:0000313" key="2">
    <source>
        <dbReference type="EMBL" id="EFJ25976.1"/>
    </source>
</evidence>
<gene>
    <name evidence="2" type="ORF">SELMODRAFT_413340</name>
</gene>